<feature type="signal peptide" evidence="3">
    <location>
        <begin position="1"/>
        <end position="20"/>
    </location>
</feature>
<comment type="caution">
    <text evidence="4">The sequence shown here is derived from an EMBL/GenBank/DDBJ whole genome shotgun (WGS) entry which is preliminary data.</text>
</comment>
<accession>A0A538U772</accession>
<protein>
    <recommendedName>
        <fullName evidence="6">6-bladed beta-propeller</fullName>
    </recommendedName>
</protein>
<gene>
    <name evidence="4" type="ORF">E6K81_09295</name>
</gene>
<reference evidence="4 5" key="1">
    <citation type="journal article" date="2019" name="Nat. Microbiol.">
        <title>Mediterranean grassland soil C-N compound turnover is dependent on rainfall and depth, and is mediated by genomically divergent microorganisms.</title>
        <authorList>
            <person name="Diamond S."/>
            <person name="Andeer P.F."/>
            <person name="Li Z."/>
            <person name="Crits-Christoph A."/>
            <person name="Burstein D."/>
            <person name="Anantharaman K."/>
            <person name="Lane K.R."/>
            <person name="Thomas B.C."/>
            <person name="Pan C."/>
            <person name="Northen T.R."/>
            <person name="Banfield J.F."/>
        </authorList>
    </citation>
    <scope>NUCLEOTIDE SEQUENCE [LARGE SCALE GENOMIC DNA]</scope>
    <source>
        <strain evidence="4">WS_11</strain>
    </source>
</reference>
<dbReference type="Proteomes" id="UP000319771">
    <property type="component" value="Unassembled WGS sequence"/>
</dbReference>
<keyword evidence="3" id="KW-0732">Signal</keyword>
<evidence type="ECO:0000256" key="2">
    <source>
        <dbReference type="PROSITE-ProRule" id="PRU00504"/>
    </source>
</evidence>
<evidence type="ECO:0000256" key="1">
    <source>
        <dbReference type="ARBA" id="ARBA00022737"/>
    </source>
</evidence>
<dbReference type="PANTHER" id="PTHR24104:SF25">
    <property type="entry name" value="PROTEIN LIN-41"/>
    <property type="match status" value="1"/>
</dbReference>
<dbReference type="GO" id="GO:0008270">
    <property type="term" value="F:zinc ion binding"/>
    <property type="evidence" value="ECO:0007669"/>
    <property type="project" value="UniProtKB-KW"/>
</dbReference>
<dbReference type="SUPFAM" id="SSF101898">
    <property type="entry name" value="NHL repeat"/>
    <property type="match status" value="1"/>
</dbReference>
<feature type="repeat" description="NHL" evidence="2">
    <location>
        <begin position="308"/>
        <end position="338"/>
    </location>
</feature>
<dbReference type="EMBL" id="VBPB01000147">
    <property type="protein sequence ID" value="TMQ71750.1"/>
    <property type="molecule type" value="Genomic_DNA"/>
</dbReference>
<dbReference type="PROSITE" id="PS51125">
    <property type="entry name" value="NHL"/>
    <property type="match status" value="1"/>
</dbReference>
<keyword evidence="1" id="KW-0677">Repeat</keyword>
<dbReference type="InterPro" id="IPR050952">
    <property type="entry name" value="TRIM-NHL_E3_ligases"/>
</dbReference>
<dbReference type="Gene3D" id="2.120.10.30">
    <property type="entry name" value="TolB, C-terminal domain"/>
    <property type="match status" value="1"/>
</dbReference>
<feature type="chain" id="PRO_5022106121" description="6-bladed beta-propeller" evidence="3">
    <location>
        <begin position="21"/>
        <end position="386"/>
    </location>
</feature>
<dbReference type="AlphaFoldDB" id="A0A538U772"/>
<evidence type="ECO:0000313" key="5">
    <source>
        <dbReference type="Proteomes" id="UP000319771"/>
    </source>
</evidence>
<sequence length="386" mass="42065">MRRLLALALGALALAGCGGAFDLPTETREGRTFSTDHSYQMDLTWTNMDGIADILLTQGTGSQLFLLFKHDGVGLAPRGTVLGYALRAQPPTPAPLHGIEFHQLFVPAALCGAKGRVFVLDEGDTCLARANPGTGQCSDTTGGWRGDISDLNSYWHVREYGLLGKDPLSTFTDTSMAFVRGIAADDQGRLYVSGSAIRYTPSRTDPRIKTRELVFRIVRYRRINAGETPDPYMPGASGWIRDQSFEVEEGSGIGSLIDPHGIYWAGGNVPGGPAIFAADFRKNWVQKLSDATSSLGYFRIDIAQDTTLEGPEDVAADLSGYLYIADTGNHRVLRFDPYGQFVQRVNVEPDAQGLALQQPVAVAADDSLVYVGDRALGRVIRYRRRK</sequence>
<proteinExistence type="predicted"/>
<dbReference type="InterPro" id="IPR011042">
    <property type="entry name" value="6-blade_b-propeller_TolB-like"/>
</dbReference>
<name>A0A538U772_UNCEI</name>
<evidence type="ECO:0000256" key="3">
    <source>
        <dbReference type="SAM" id="SignalP"/>
    </source>
</evidence>
<dbReference type="InterPro" id="IPR001258">
    <property type="entry name" value="NHL_repeat"/>
</dbReference>
<organism evidence="4 5">
    <name type="scientific">Eiseniibacteriota bacterium</name>
    <dbReference type="NCBI Taxonomy" id="2212470"/>
    <lineage>
        <taxon>Bacteria</taxon>
        <taxon>Candidatus Eiseniibacteriota</taxon>
    </lineage>
</organism>
<evidence type="ECO:0000313" key="4">
    <source>
        <dbReference type="EMBL" id="TMQ71750.1"/>
    </source>
</evidence>
<dbReference type="PANTHER" id="PTHR24104">
    <property type="entry name" value="E3 UBIQUITIN-PROTEIN LIGASE NHLRC1-RELATED"/>
    <property type="match status" value="1"/>
</dbReference>
<dbReference type="PROSITE" id="PS51257">
    <property type="entry name" value="PROKAR_LIPOPROTEIN"/>
    <property type="match status" value="1"/>
</dbReference>
<dbReference type="Pfam" id="PF01436">
    <property type="entry name" value="NHL"/>
    <property type="match status" value="1"/>
</dbReference>
<evidence type="ECO:0008006" key="6">
    <source>
        <dbReference type="Google" id="ProtNLM"/>
    </source>
</evidence>